<accession>A0ABV5W8K3</accession>
<evidence type="ECO:0000256" key="1">
    <source>
        <dbReference type="ARBA" id="ARBA00022475"/>
    </source>
</evidence>
<comment type="caution">
    <text evidence="7">The sequence shown here is derived from an EMBL/GenBank/DDBJ whole genome shotgun (WGS) entry which is preliminary data.</text>
</comment>
<organism evidence="7 8">
    <name type="scientific">Paenibacillus hodogayensis</name>
    <dbReference type="NCBI Taxonomy" id="279208"/>
    <lineage>
        <taxon>Bacteria</taxon>
        <taxon>Bacillati</taxon>
        <taxon>Bacillota</taxon>
        <taxon>Bacilli</taxon>
        <taxon>Bacillales</taxon>
        <taxon>Paenibacillaceae</taxon>
        <taxon>Paenibacillus</taxon>
    </lineage>
</organism>
<evidence type="ECO:0000256" key="5">
    <source>
        <dbReference type="ARBA" id="ARBA00023288"/>
    </source>
</evidence>
<dbReference type="PROSITE" id="PS51257">
    <property type="entry name" value="PROKAR_LIPOPROTEIN"/>
    <property type="match status" value="1"/>
</dbReference>
<reference evidence="7 8" key="1">
    <citation type="submission" date="2024-09" db="EMBL/GenBank/DDBJ databases">
        <authorList>
            <person name="Sun Q."/>
            <person name="Mori K."/>
        </authorList>
    </citation>
    <scope>NUCLEOTIDE SEQUENCE [LARGE SCALE GENOMIC DNA]</scope>
    <source>
        <strain evidence="7 8">JCM 12520</strain>
    </source>
</reference>
<dbReference type="InterPro" id="IPR006059">
    <property type="entry name" value="SBP"/>
</dbReference>
<keyword evidence="3" id="KW-0472">Membrane</keyword>
<evidence type="ECO:0000256" key="6">
    <source>
        <dbReference type="SAM" id="SignalP"/>
    </source>
</evidence>
<dbReference type="Proteomes" id="UP001589619">
    <property type="component" value="Unassembled WGS sequence"/>
</dbReference>
<name>A0ABV5W8K3_9BACL</name>
<feature type="signal peptide" evidence="6">
    <location>
        <begin position="1"/>
        <end position="23"/>
    </location>
</feature>
<evidence type="ECO:0000313" key="8">
    <source>
        <dbReference type="Proteomes" id="UP001589619"/>
    </source>
</evidence>
<evidence type="ECO:0000313" key="7">
    <source>
        <dbReference type="EMBL" id="MFB9756912.1"/>
    </source>
</evidence>
<dbReference type="InterPro" id="IPR050490">
    <property type="entry name" value="Bact_solute-bd_prot1"/>
</dbReference>
<keyword evidence="1" id="KW-1003">Cell membrane</keyword>
<evidence type="ECO:0000256" key="3">
    <source>
        <dbReference type="ARBA" id="ARBA00023136"/>
    </source>
</evidence>
<keyword evidence="8" id="KW-1185">Reference proteome</keyword>
<dbReference type="Pfam" id="PF13416">
    <property type="entry name" value="SBP_bac_8"/>
    <property type="match status" value="1"/>
</dbReference>
<gene>
    <name evidence="7" type="ORF">ACFFNY_35545</name>
</gene>
<evidence type="ECO:0000256" key="4">
    <source>
        <dbReference type="ARBA" id="ARBA00023139"/>
    </source>
</evidence>
<feature type="chain" id="PRO_5047184139" evidence="6">
    <location>
        <begin position="24"/>
        <end position="523"/>
    </location>
</feature>
<keyword evidence="4" id="KW-0564">Palmitate</keyword>
<dbReference type="Gene3D" id="3.40.190.10">
    <property type="entry name" value="Periplasmic binding protein-like II"/>
    <property type="match status" value="3"/>
</dbReference>
<keyword evidence="5" id="KW-0449">Lipoprotein</keyword>
<dbReference type="RefSeq" id="WP_344906369.1">
    <property type="nucleotide sequence ID" value="NZ_BAAAYO010000003.1"/>
</dbReference>
<dbReference type="EMBL" id="JBHMAG010000030">
    <property type="protein sequence ID" value="MFB9756912.1"/>
    <property type="molecule type" value="Genomic_DNA"/>
</dbReference>
<dbReference type="SUPFAM" id="SSF53850">
    <property type="entry name" value="Periplasmic binding protein-like II"/>
    <property type="match status" value="1"/>
</dbReference>
<keyword evidence="2 6" id="KW-0732">Signal</keyword>
<protein>
    <submittedName>
        <fullName evidence="7">Extracellular solute-binding protein</fullName>
    </submittedName>
</protein>
<proteinExistence type="predicted"/>
<evidence type="ECO:0000256" key="2">
    <source>
        <dbReference type="ARBA" id="ARBA00022729"/>
    </source>
</evidence>
<dbReference type="PANTHER" id="PTHR43649">
    <property type="entry name" value="ARABINOSE-BINDING PROTEIN-RELATED"/>
    <property type="match status" value="1"/>
</dbReference>
<sequence>MKKVKQNVSVVLAIAVTATSLVACNTDTPKATTGTSTTPKEPPMVITWTGRNPPSSDDNAAQKYLEQKFNVKLKNINLDPTTWRDQLNVKIAAGEIPDVITQDAGLDLMQQWADQGVIASISVEEIKKYMPKYSADMEKIDPNIFSFGSYKGKNWGLPKVYLEGKSPFLPAFNADWMKAVGVTKVPETLQEVEDLLTKFRNNDPDGNGKKDTYGLSASSKDAPVQMFSSIFAAFGIKRRGWNLGADGKVVYGMITEESRQAFKLLSKWYKDGLIDPEFATDDWIRNRANFLGGRIGMVDSGMWYHLYESGAVGAEWKAKGQTLAIGKGFKGPSGKAMLMSSSTIPQAPQMFSAALMKDEKKRIKILQMMEDIATNEETYLITGAGRKGIEYDLVDGSIVAKGDGTDPVKLAAAAGAGIWFNHVKGAVPSMSKFDNPQAMLDYKEKLNSGIEVTKDPVNPALLPSTATVSATLNKLVDEYMIKLITGEVDTDKGFDAFVAQWKKAGGDQQTLEVNQIYEERKKK</sequence>
<dbReference type="PANTHER" id="PTHR43649:SF33">
    <property type="entry name" value="POLYGALACTURONAN_RHAMNOGALACTURONAN-BINDING PROTEIN YTCQ"/>
    <property type="match status" value="1"/>
</dbReference>